<dbReference type="InterPro" id="IPR036457">
    <property type="entry name" value="PPM-type-like_dom_sf"/>
</dbReference>
<dbReference type="InterPro" id="IPR000222">
    <property type="entry name" value="PP2C_BS"/>
</dbReference>
<evidence type="ECO:0000256" key="1">
    <source>
        <dbReference type="ARBA" id="ARBA00001936"/>
    </source>
</evidence>
<keyword evidence="6" id="KW-0460">Magnesium</keyword>
<dbReference type="EMBL" id="BQNB010009199">
    <property type="protein sequence ID" value="GJS60112.1"/>
    <property type="molecule type" value="Genomic_DNA"/>
</dbReference>
<dbReference type="EC" id="3.1.3.16" evidence="3"/>
<dbReference type="PROSITE" id="PS51746">
    <property type="entry name" value="PPM_2"/>
    <property type="match status" value="1"/>
</dbReference>
<comment type="similarity">
    <text evidence="9">Belongs to the PP2C family.</text>
</comment>
<keyword evidence="5 9" id="KW-0378">Hydrolase</keyword>
<keyword evidence="12" id="KW-1185">Reference proteome</keyword>
<keyword evidence="8" id="KW-0464">Manganese</keyword>
<comment type="cofactor">
    <cofactor evidence="1">
        <name>Mn(2+)</name>
        <dbReference type="ChEBI" id="CHEBI:29035"/>
    </cofactor>
</comment>
<protein>
    <recommendedName>
        <fullName evidence="3">protein-serine/threonine phosphatase</fullName>
        <ecNumber evidence="3">3.1.3.16</ecNumber>
    </recommendedName>
</protein>
<comment type="caution">
    <text evidence="11">The sequence shown here is derived from an EMBL/GenBank/DDBJ whole genome shotgun (WGS) entry which is preliminary data.</text>
</comment>
<proteinExistence type="inferred from homology"/>
<accession>A0ABQ4X4U0</accession>
<comment type="cofactor">
    <cofactor evidence="2">
        <name>Mg(2+)</name>
        <dbReference type="ChEBI" id="CHEBI:18420"/>
    </cofactor>
</comment>
<dbReference type="SMART" id="SM00331">
    <property type="entry name" value="PP2C_SIG"/>
    <property type="match status" value="1"/>
</dbReference>
<keyword evidence="4" id="KW-0479">Metal-binding</keyword>
<keyword evidence="7 9" id="KW-0904">Protein phosphatase</keyword>
<evidence type="ECO:0000256" key="7">
    <source>
        <dbReference type="ARBA" id="ARBA00022912"/>
    </source>
</evidence>
<gene>
    <name evidence="11" type="ORF">Tco_0654896</name>
</gene>
<dbReference type="SUPFAM" id="SSF81606">
    <property type="entry name" value="PP2C-like"/>
    <property type="match status" value="1"/>
</dbReference>
<dbReference type="CDD" id="cd00143">
    <property type="entry name" value="PP2Cc"/>
    <property type="match status" value="1"/>
</dbReference>
<evidence type="ECO:0000256" key="4">
    <source>
        <dbReference type="ARBA" id="ARBA00022723"/>
    </source>
</evidence>
<sequence>MMMIVSQDQAATTTSESKMMTTMKMTEKSTLQLNILLDDAVSISEKLAAMKCSASTNSLRSGSHTDIGARRSNEDQHIHIDDVAKHLGDDVYKWANLPSSFYAVFDGHGGAEAASYVKNHAMRLFFENSDLPEATKSDGSVDELFLKELQDFHCKVFLQADKDLKEERSISDYCGTTALTVLALGRHLLISNAGDCRAVISRKGVAKQMSNDHKPSNLLEKKRVEELGGYFEDGYLNGELSVTRALGRQIKSKSPLIAEPEMTEIVLTDDDEFMIIGCDGIWDVMSNEEAVSLVRKQLMQHNDPQRCATELINQALRLHTSDNLTAIVVCFSSHIEPPKPWRPRRGFRESAQ</sequence>
<evidence type="ECO:0000256" key="8">
    <source>
        <dbReference type="ARBA" id="ARBA00023211"/>
    </source>
</evidence>
<dbReference type="Pfam" id="PF00481">
    <property type="entry name" value="PP2C"/>
    <property type="match status" value="1"/>
</dbReference>
<dbReference type="Gene3D" id="3.60.40.10">
    <property type="entry name" value="PPM-type phosphatase domain"/>
    <property type="match status" value="1"/>
</dbReference>
<dbReference type="InterPro" id="IPR015655">
    <property type="entry name" value="PP2C"/>
</dbReference>
<evidence type="ECO:0000313" key="12">
    <source>
        <dbReference type="Proteomes" id="UP001151760"/>
    </source>
</evidence>
<evidence type="ECO:0000256" key="9">
    <source>
        <dbReference type="RuleBase" id="RU003465"/>
    </source>
</evidence>
<dbReference type="InterPro" id="IPR001932">
    <property type="entry name" value="PPM-type_phosphatase-like_dom"/>
</dbReference>
<dbReference type="PROSITE" id="PS01032">
    <property type="entry name" value="PPM_1"/>
    <property type="match status" value="1"/>
</dbReference>
<reference evidence="11" key="2">
    <citation type="submission" date="2022-01" db="EMBL/GenBank/DDBJ databases">
        <authorList>
            <person name="Yamashiro T."/>
            <person name="Shiraishi A."/>
            <person name="Satake H."/>
            <person name="Nakayama K."/>
        </authorList>
    </citation>
    <scope>NUCLEOTIDE SEQUENCE</scope>
</reference>
<reference evidence="11" key="1">
    <citation type="journal article" date="2022" name="Int. J. Mol. Sci.">
        <title>Draft Genome of Tanacetum Coccineum: Genomic Comparison of Closely Related Tanacetum-Family Plants.</title>
        <authorList>
            <person name="Yamashiro T."/>
            <person name="Shiraishi A."/>
            <person name="Nakayama K."/>
            <person name="Satake H."/>
        </authorList>
    </citation>
    <scope>NUCLEOTIDE SEQUENCE</scope>
</reference>
<dbReference type="PANTHER" id="PTHR13832:SF620">
    <property type="entry name" value="PROTEIN PHOSPHATASE 2C 13-RELATED"/>
    <property type="match status" value="1"/>
</dbReference>
<evidence type="ECO:0000256" key="2">
    <source>
        <dbReference type="ARBA" id="ARBA00001946"/>
    </source>
</evidence>
<organism evidence="11 12">
    <name type="scientific">Tanacetum coccineum</name>
    <dbReference type="NCBI Taxonomy" id="301880"/>
    <lineage>
        <taxon>Eukaryota</taxon>
        <taxon>Viridiplantae</taxon>
        <taxon>Streptophyta</taxon>
        <taxon>Embryophyta</taxon>
        <taxon>Tracheophyta</taxon>
        <taxon>Spermatophyta</taxon>
        <taxon>Magnoliopsida</taxon>
        <taxon>eudicotyledons</taxon>
        <taxon>Gunneridae</taxon>
        <taxon>Pentapetalae</taxon>
        <taxon>asterids</taxon>
        <taxon>campanulids</taxon>
        <taxon>Asterales</taxon>
        <taxon>Asteraceae</taxon>
        <taxon>Asteroideae</taxon>
        <taxon>Anthemideae</taxon>
        <taxon>Anthemidinae</taxon>
        <taxon>Tanacetum</taxon>
    </lineage>
</organism>
<feature type="domain" description="PPM-type phosphatase" evidence="10">
    <location>
        <begin position="60"/>
        <end position="331"/>
    </location>
</feature>
<evidence type="ECO:0000259" key="10">
    <source>
        <dbReference type="PROSITE" id="PS51746"/>
    </source>
</evidence>
<dbReference type="SMART" id="SM00332">
    <property type="entry name" value="PP2Cc"/>
    <property type="match status" value="1"/>
</dbReference>
<dbReference type="Proteomes" id="UP001151760">
    <property type="component" value="Unassembled WGS sequence"/>
</dbReference>
<name>A0ABQ4X4U0_9ASTR</name>
<evidence type="ECO:0000313" key="11">
    <source>
        <dbReference type="EMBL" id="GJS60112.1"/>
    </source>
</evidence>
<evidence type="ECO:0000256" key="3">
    <source>
        <dbReference type="ARBA" id="ARBA00013081"/>
    </source>
</evidence>
<evidence type="ECO:0000256" key="6">
    <source>
        <dbReference type="ARBA" id="ARBA00022842"/>
    </source>
</evidence>
<dbReference type="PANTHER" id="PTHR13832">
    <property type="entry name" value="PROTEIN PHOSPHATASE 2C"/>
    <property type="match status" value="1"/>
</dbReference>
<evidence type="ECO:0000256" key="5">
    <source>
        <dbReference type="ARBA" id="ARBA00022801"/>
    </source>
</evidence>